<dbReference type="AlphaFoldDB" id="A0A1I1NYY2"/>
<feature type="domain" description="Glycosyltransferase 2-like" evidence="1">
    <location>
        <begin position="5"/>
        <end position="138"/>
    </location>
</feature>
<gene>
    <name evidence="2" type="ORF">SAMN04487987_10319</name>
</gene>
<evidence type="ECO:0000259" key="1">
    <source>
        <dbReference type="Pfam" id="PF00535"/>
    </source>
</evidence>
<dbReference type="PANTHER" id="PTHR43179:SF7">
    <property type="entry name" value="RHAMNOSYLTRANSFERASE WBBL"/>
    <property type="match status" value="1"/>
</dbReference>
<dbReference type="Pfam" id="PF00535">
    <property type="entry name" value="Glycos_transf_2"/>
    <property type="match status" value="1"/>
</dbReference>
<dbReference type="CDD" id="cd04186">
    <property type="entry name" value="GT_2_like_c"/>
    <property type="match status" value="1"/>
</dbReference>
<dbReference type="RefSeq" id="WP_092849938.1">
    <property type="nucleotide sequence ID" value="NZ_FOMI01000003.1"/>
</dbReference>
<dbReference type="SUPFAM" id="SSF53448">
    <property type="entry name" value="Nucleotide-diphospho-sugar transferases"/>
    <property type="match status" value="1"/>
</dbReference>
<dbReference type="Gene3D" id="3.90.550.10">
    <property type="entry name" value="Spore Coat Polysaccharide Biosynthesis Protein SpsA, Chain A"/>
    <property type="match status" value="1"/>
</dbReference>
<keyword evidence="2" id="KW-0808">Transferase</keyword>
<reference evidence="3" key="1">
    <citation type="submission" date="2016-10" db="EMBL/GenBank/DDBJ databases">
        <authorList>
            <person name="Varghese N."/>
            <person name="Submissions S."/>
        </authorList>
    </citation>
    <scope>NUCLEOTIDE SEQUENCE [LARGE SCALE GENOMIC DNA]</scope>
    <source>
        <strain evidence="3">DSM 25730</strain>
    </source>
</reference>
<dbReference type="InterPro" id="IPR001173">
    <property type="entry name" value="Glyco_trans_2-like"/>
</dbReference>
<name>A0A1I1NYY2_9FLAO</name>
<proteinExistence type="predicted"/>
<dbReference type="EMBL" id="FOMI01000003">
    <property type="protein sequence ID" value="SFD02542.1"/>
    <property type="molecule type" value="Genomic_DNA"/>
</dbReference>
<evidence type="ECO:0000313" key="2">
    <source>
        <dbReference type="EMBL" id="SFD02542.1"/>
    </source>
</evidence>
<keyword evidence="3" id="KW-1185">Reference proteome</keyword>
<dbReference type="STRING" id="870482.SAMN04487987_10319"/>
<protein>
    <submittedName>
        <fullName evidence="2">Glycosyltransferase, GT2 family</fullName>
    </submittedName>
</protein>
<evidence type="ECO:0000313" key="3">
    <source>
        <dbReference type="Proteomes" id="UP000199439"/>
    </source>
</evidence>
<sequence>MDTYIIIVSYNGIKWLEKCLNSCCDYKVIVVDNASTDHTVAFIKKHFPRVILLEQQTNLGFGQANNLGISYALNEGADYVFLLNQDAYLKRDTIAELVNVHKTNSAFGVLSPIQLNGSGNKLDRNFSSYLKYDYNNFFHFDAINKNLSKIYEVPFVNAASWLIPKETLLKVGGFDPIFFHYGEDDNYCQRLRYHRLKVGIVPHVFVMHDREFENKGFQTKTLKYKEWMYKLNWANLNLKNHSSHINKRIREIKNTRLNYLLKFNLRNVKRCNEELQLIYRISDSITQSRITNKTIGKHYI</sequence>
<dbReference type="Proteomes" id="UP000199439">
    <property type="component" value="Unassembled WGS sequence"/>
</dbReference>
<dbReference type="GO" id="GO:0016740">
    <property type="term" value="F:transferase activity"/>
    <property type="evidence" value="ECO:0007669"/>
    <property type="project" value="UniProtKB-KW"/>
</dbReference>
<dbReference type="OrthoDB" id="9771846at2"/>
<dbReference type="PANTHER" id="PTHR43179">
    <property type="entry name" value="RHAMNOSYLTRANSFERASE WBBL"/>
    <property type="match status" value="1"/>
</dbReference>
<organism evidence="2 3">
    <name type="scientific">Algibacter pectinivorans</name>
    <dbReference type="NCBI Taxonomy" id="870482"/>
    <lineage>
        <taxon>Bacteria</taxon>
        <taxon>Pseudomonadati</taxon>
        <taxon>Bacteroidota</taxon>
        <taxon>Flavobacteriia</taxon>
        <taxon>Flavobacteriales</taxon>
        <taxon>Flavobacteriaceae</taxon>
        <taxon>Algibacter</taxon>
    </lineage>
</organism>
<accession>A0A1I1NYY2</accession>
<dbReference type="InterPro" id="IPR029044">
    <property type="entry name" value="Nucleotide-diphossugar_trans"/>
</dbReference>